<keyword evidence="7 11" id="KW-0663">Pyridoxal phosphate</keyword>
<dbReference type="InterPro" id="IPR001926">
    <property type="entry name" value="TrpB-like_PALP"/>
</dbReference>
<dbReference type="GO" id="GO:0005737">
    <property type="term" value="C:cytoplasm"/>
    <property type="evidence" value="ECO:0007669"/>
    <property type="project" value="TreeGrafter"/>
</dbReference>
<feature type="modified residue" description="N6-(pyridoxal phosphate)lysine" evidence="11">
    <location>
        <position position="92"/>
    </location>
</feature>
<evidence type="ECO:0000313" key="13">
    <source>
        <dbReference type="EMBL" id="KKP69578.1"/>
    </source>
</evidence>
<dbReference type="InterPro" id="IPR036052">
    <property type="entry name" value="TrpB-like_PALP_sf"/>
</dbReference>
<dbReference type="Pfam" id="PF00291">
    <property type="entry name" value="PALP"/>
    <property type="match status" value="1"/>
</dbReference>
<comment type="catalytic activity">
    <reaction evidence="10 11">
        <text>(1S,2R)-1-C-(indol-3-yl)glycerol 3-phosphate + L-serine = D-glyceraldehyde 3-phosphate + L-tryptophan + H2O</text>
        <dbReference type="Rhea" id="RHEA:10532"/>
        <dbReference type="ChEBI" id="CHEBI:15377"/>
        <dbReference type="ChEBI" id="CHEBI:33384"/>
        <dbReference type="ChEBI" id="CHEBI:57912"/>
        <dbReference type="ChEBI" id="CHEBI:58866"/>
        <dbReference type="ChEBI" id="CHEBI:59776"/>
        <dbReference type="EC" id="4.2.1.20"/>
    </reaction>
</comment>
<evidence type="ECO:0000256" key="8">
    <source>
        <dbReference type="ARBA" id="ARBA00023141"/>
    </source>
</evidence>
<keyword evidence="6 11" id="KW-0822">Tryptophan biosynthesis</keyword>
<dbReference type="STRING" id="1618350.UR67_C0005G0067"/>
<dbReference type="PIRSF" id="PIRSF001413">
    <property type="entry name" value="Trp_syn_beta"/>
    <property type="match status" value="1"/>
</dbReference>
<dbReference type="HAMAP" id="MF_00133">
    <property type="entry name" value="Trp_synth_beta"/>
    <property type="match status" value="1"/>
</dbReference>
<dbReference type="InterPro" id="IPR006654">
    <property type="entry name" value="Trp_synth_beta"/>
</dbReference>
<dbReference type="GO" id="GO:0004834">
    <property type="term" value="F:tryptophan synthase activity"/>
    <property type="evidence" value="ECO:0007669"/>
    <property type="project" value="UniProtKB-UniRule"/>
</dbReference>
<comment type="caution">
    <text evidence="13">The sequence shown here is derived from an EMBL/GenBank/DDBJ whole genome shotgun (WGS) entry which is preliminary data.</text>
</comment>
<comment type="cofactor">
    <cofactor evidence="1 11">
        <name>pyridoxal 5'-phosphate</name>
        <dbReference type="ChEBI" id="CHEBI:597326"/>
    </cofactor>
</comment>
<dbReference type="PROSITE" id="PS00168">
    <property type="entry name" value="TRP_SYNTHASE_BETA"/>
    <property type="match status" value="1"/>
</dbReference>
<comment type="subunit">
    <text evidence="4 11">Tetramer of two alpha and two beta chains.</text>
</comment>
<dbReference type="EC" id="4.2.1.20" evidence="11"/>
<evidence type="ECO:0000256" key="6">
    <source>
        <dbReference type="ARBA" id="ARBA00022822"/>
    </source>
</evidence>
<dbReference type="InterPro" id="IPR006653">
    <property type="entry name" value="Trp_synth_b_CS"/>
</dbReference>
<dbReference type="InterPro" id="IPR023026">
    <property type="entry name" value="Trp_synth_beta/beta-like"/>
</dbReference>
<proteinExistence type="inferred from homology"/>
<evidence type="ECO:0000313" key="14">
    <source>
        <dbReference type="Proteomes" id="UP000034581"/>
    </source>
</evidence>
<dbReference type="Proteomes" id="UP000034581">
    <property type="component" value="Unassembled WGS sequence"/>
</dbReference>
<evidence type="ECO:0000256" key="10">
    <source>
        <dbReference type="ARBA" id="ARBA00049047"/>
    </source>
</evidence>
<dbReference type="EMBL" id="LBQB01000005">
    <property type="protein sequence ID" value="KKP69578.1"/>
    <property type="molecule type" value="Genomic_DNA"/>
</dbReference>
<organism evidence="13 14">
    <name type="scientific">candidate division CPR3 bacterium GW2011_GWF2_35_18</name>
    <dbReference type="NCBI Taxonomy" id="1618350"/>
    <lineage>
        <taxon>Bacteria</taxon>
        <taxon>Bacteria division CPR3</taxon>
    </lineage>
</organism>
<keyword evidence="9 11" id="KW-0456">Lyase</keyword>
<dbReference type="Gene3D" id="3.40.50.1100">
    <property type="match status" value="2"/>
</dbReference>
<dbReference type="PANTHER" id="PTHR48077:SF3">
    <property type="entry name" value="TRYPTOPHAN SYNTHASE"/>
    <property type="match status" value="1"/>
</dbReference>
<evidence type="ECO:0000256" key="7">
    <source>
        <dbReference type="ARBA" id="ARBA00022898"/>
    </source>
</evidence>
<dbReference type="AlphaFoldDB" id="A0A0G0BJH7"/>
<dbReference type="NCBIfam" id="TIGR00263">
    <property type="entry name" value="trpB"/>
    <property type="match status" value="1"/>
</dbReference>
<comment type="pathway">
    <text evidence="2 11">Amino-acid biosynthesis; L-tryptophan biosynthesis; L-tryptophan from chorismate: step 5/5.</text>
</comment>
<keyword evidence="8 11" id="KW-0057">Aromatic amino acid biosynthesis</keyword>
<gene>
    <name evidence="11" type="primary">trpB</name>
    <name evidence="13" type="ORF">UR67_C0005G0067</name>
</gene>
<evidence type="ECO:0000256" key="11">
    <source>
        <dbReference type="HAMAP-Rule" id="MF_00133"/>
    </source>
</evidence>
<keyword evidence="5 11" id="KW-0028">Amino-acid biosynthesis</keyword>
<evidence type="ECO:0000256" key="3">
    <source>
        <dbReference type="ARBA" id="ARBA00009982"/>
    </source>
</evidence>
<dbReference type="FunFam" id="3.40.50.1100:FF:000004">
    <property type="entry name" value="Tryptophan synthase beta chain"/>
    <property type="match status" value="1"/>
</dbReference>
<protein>
    <recommendedName>
        <fullName evidence="11">Tryptophan synthase beta chain</fullName>
        <ecNumber evidence="11">4.2.1.20</ecNumber>
    </recommendedName>
</protein>
<dbReference type="PATRIC" id="fig|1618350.3.peg.805"/>
<evidence type="ECO:0000256" key="9">
    <source>
        <dbReference type="ARBA" id="ARBA00023239"/>
    </source>
</evidence>
<accession>A0A0G0BJH7</accession>
<dbReference type="PANTHER" id="PTHR48077">
    <property type="entry name" value="TRYPTOPHAN SYNTHASE-RELATED"/>
    <property type="match status" value="1"/>
</dbReference>
<comment type="function">
    <text evidence="11">The beta subunit is responsible for the synthesis of L-tryptophan from indole and L-serine.</text>
</comment>
<evidence type="ECO:0000256" key="4">
    <source>
        <dbReference type="ARBA" id="ARBA00011270"/>
    </source>
</evidence>
<evidence type="ECO:0000256" key="2">
    <source>
        <dbReference type="ARBA" id="ARBA00004733"/>
    </source>
</evidence>
<evidence type="ECO:0000256" key="1">
    <source>
        <dbReference type="ARBA" id="ARBA00001933"/>
    </source>
</evidence>
<dbReference type="UniPathway" id="UPA00035">
    <property type="reaction ID" value="UER00044"/>
</dbReference>
<feature type="domain" description="Tryptophan synthase beta chain-like PALP" evidence="12">
    <location>
        <begin position="59"/>
        <end position="381"/>
    </location>
</feature>
<evidence type="ECO:0000256" key="5">
    <source>
        <dbReference type="ARBA" id="ARBA00022605"/>
    </source>
</evidence>
<dbReference type="SUPFAM" id="SSF53686">
    <property type="entry name" value="Tryptophan synthase beta subunit-like PLP-dependent enzymes"/>
    <property type="match status" value="1"/>
</dbReference>
<dbReference type="CDD" id="cd06446">
    <property type="entry name" value="Trp-synth_B"/>
    <property type="match status" value="1"/>
</dbReference>
<comment type="similarity">
    <text evidence="3 11">Belongs to the TrpB family.</text>
</comment>
<name>A0A0G0BJH7_UNCC3</name>
<sequence length="396" mass="43712">MKNYNQPNKKGEFGLFGGRYVPQQLTTRLAEIEKAYLELRNNPSFQKELQFLYKNYVGRPSLLYKADRLTEYCGGAKIYLKREDLNHTGAHKLNNTVGQALLARKLGKKKLIAETGAGQHGVAVATVTALMGMQCDIYMGKRDIINQKMNVYRMKLLGAKVVEVSEGQSTLKDAIDVALKNFITEENSYYMIGSVVGPHPYPMIVRDFQKIVGNEVKSQIKKQEGILPDYLVACIGGGSNAMGLFYEFIKDKEVKLVGVEPAGLGEKTDRHGLALMRGKPGIIHGFKCRVLQNKSGEIGESYSAASGLDYPGVGPEPSFLVETKRLEVVGVTDSEAVKAFCDLSRLEGIIPALESAHAISYAMKLAQRLKKEQVIVVNLSGRGDKDVENVFENLII</sequence>
<evidence type="ECO:0000259" key="12">
    <source>
        <dbReference type="Pfam" id="PF00291"/>
    </source>
</evidence>
<reference evidence="13 14" key="1">
    <citation type="journal article" date="2015" name="Nature">
        <title>rRNA introns, odd ribosomes, and small enigmatic genomes across a large radiation of phyla.</title>
        <authorList>
            <person name="Brown C.T."/>
            <person name="Hug L.A."/>
            <person name="Thomas B.C."/>
            <person name="Sharon I."/>
            <person name="Castelle C.J."/>
            <person name="Singh A."/>
            <person name="Wilkins M.J."/>
            <person name="Williams K.H."/>
            <person name="Banfield J.F."/>
        </authorList>
    </citation>
    <scope>NUCLEOTIDE SEQUENCE [LARGE SCALE GENOMIC DNA]</scope>
</reference>